<protein>
    <recommendedName>
        <fullName evidence="4">Lipoprotein</fullName>
    </recommendedName>
</protein>
<dbReference type="Proteomes" id="UP000035287">
    <property type="component" value="Chromosome"/>
</dbReference>
<dbReference type="STRING" id="1348774.AB433_16150"/>
<proteinExistence type="predicted"/>
<dbReference type="RefSeq" id="WP_047822452.1">
    <property type="nucleotide sequence ID" value="NZ_CP011770.1"/>
</dbReference>
<dbReference type="KEGG" id="cna:AB433_16150"/>
<feature type="chain" id="PRO_5002562565" description="Lipoprotein" evidence="1">
    <location>
        <begin position="28"/>
        <end position="230"/>
    </location>
</feature>
<dbReference type="EMBL" id="CP011770">
    <property type="protein sequence ID" value="AKM11155.1"/>
    <property type="molecule type" value="Genomic_DNA"/>
</dbReference>
<reference evidence="2 3" key="1">
    <citation type="submission" date="2015-06" db="EMBL/GenBank/DDBJ databases">
        <authorList>
            <person name="Zeng Y."/>
            <person name="Huang Y."/>
        </authorList>
    </citation>
    <scope>NUCLEOTIDE SEQUENCE [LARGE SCALE GENOMIC DNA]</scope>
    <source>
        <strain evidence="2 3">PQ-2</strain>
    </source>
</reference>
<feature type="signal peptide" evidence="1">
    <location>
        <begin position="1"/>
        <end position="27"/>
    </location>
</feature>
<evidence type="ECO:0008006" key="4">
    <source>
        <dbReference type="Google" id="ProtNLM"/>
    </source>
</evidence>
<evidence type="ECO:0000313" key="2">
    <source>
        <dbReference type="EMBL" id="AKM11155.1"/>
    </source>
</evidence>
<accession>A0A0G3XHY8</accession>
<keyword evidence="1" id="KW-0732">Signal</keyword>
<keyword evidence="3" id="KW-1185">Reference proteome</keyword>
<dbReference type="AlphaFoldDB" id="A0A0G3XHY8"/>
<dbReference type="PATRIC" id="fig|1348774.3.peg.3392"/>
<organism evidence="2 3">
    <name type="scientific">Croceicoccus naphthovorans</name>
    <dbReference type="NCBI Taxonomy" id="1348774"/>
    <lineage>
        <taxon>Bacteria</taxon>
        <taxon>Pseudomonadati</taxon>
        <taxon>Pseudomonadota</taxon>
        <taxon>Alphaproteobacteria</taxon>
        <taxon>Sphingomonadales</taxon>
        <taxon>Erythrobacteraceae</taxon>
        <taxon>Croceicoccus</taxon>
    </lineage>
</organism>
<evidence type="ECO:0000256" key="1">
    <source>
        <dbReference type="SAM" id="SignalP"/>
    </source>
</evidence>
<evidence type="ECO:0000313" key="3">
    <source>
        <dbReference type="Proteomes" id="UP000035287"/>
    </source>
</evidence>
<sequence length="230" mass="23061">MGALVMTSGRGAAALFTLALLGCGSQAPEDATPTSDALPAGEADGFAFPESVAAFGDGYPEAGDTCRRLGESSATSPYLDDSAALVGCPTQAQAEALGGTIVATVDGVVMVSVPEARTAAASGDALVPGTDYNATTDIPCGFGGAAPAQTCFAGVKRQWGDDGTTLVEVKKPDGRTRAIFFTGTTPTGADSAQSDGSAGWDFKTVRDGDRMTISFGPETYVIVDALVEGG</sequence>
<gene>
    <name evidence="2" type="ORF">AB433_16150</name>
</gene>
<name>A0A0G3XHY8_9SPHN</name>